<dbReference type="PANTHER" id="PTHR20275">
    <property type="entry name" value="NAD KINASE"/>
    <property type="match status" value="1"/>
</dbReference>
<reference evidence="7 8" key="1">
    <citation type="submission" date="2018-06" db="EMBL/GenBank/DDBJ databases">
        <title>Genomic Encyclopedia of Type Strains, Phase III (KMG-III): the genomes of soil and plant-associated and newly described type strains.</title>
        <authorList>
            <person name="Whitman W."/>
        </authorList>
    </citation>
    <scope>NUCLEOTIDE SEQUENCE [LARGE SCALE GENOMIC DNA]</scope>
    <source>
        <strain evidence="7 8">LMG 23644</strain>
    </source>
</reference>
<dbReference type="OrthoDB" id="9774737at2"/>
<dbReference type="GO" id="GO:0005737">
    <property type="term" value="C:cytoplasm"/>
    <property type="evidence" value="ECO:0007669"/>
    <property type="project" value="UniProtKB-SubCell"/>
</dbReference>
<evidence type="ECO:0000256" key="2">
    <source>
        <dbReference type="ARBA" id="ARBA00022777"/>
    </source>
</evidence>
<dbReference type="PANTHER" id="PTHR20275:SF0">
    <property type="entry name" value="NAD KINASE"/>
    <property type="match status" value="1"/>
</dbReference>
<feature type="binding site" evidence="6">
    <location>
        <position position="179"/>
    </location>
    <ligand>
        <name>NAD(+)</name>
        <dbReference type="ChEBI" id="CHEBI:57540"/>
    </ligand>
</feature>
<keyword evidence="6" id="KW-0067">ATP-binding</keyword>
<keyword evidence="6" id="KW-0547">Nucleotide-binding</keyword>
<feature type="binding site" evidence="6">
    <location>
        <position position="248"/>
    </location>
    <ligand>
        <name>NAD(+)</name>
        <dbReference type="ChEBI" id="CHEBI:57540"/>
    </ligand>
</feature>
<dbReference type="InterPro" id="IPR002504">
    <property type="entry name" value="NADK"/>
</dbReference>
<dbReference type="SUPFAM" id="SSF111331">
    <property type="entry name" value="NAD kinase/diacylglycerol kinase-like"/>
    <property type="match status" value="1"/>
</dbReference>
<keyword evidence="6" id="KW-0963">Cytoplasm</keyword>
<feature type="binding site" evidence="6">
    <location>
        <begin position="149"/>
        <end position="150"/>
    </location>
    <ligand>
        <name>NAD(+)</name>
        <dbReference type="ChEBI" id="CHEBI:57540"/>
    </ligand>
</feature>
<feature type="active site" description="Proton acceptor" evidence="6">
    <location>
        <position position="75"/>
    </location>
</feature>
<dbReference type="Gene3D" id="3.40.50.10330">
    <property type="entry name" value="Probable inorganic polyphosphate/atp-NAD kinase, domain 1"/>
    <property type="match status" value="1"/>
</dbReference>
<feature type="binding site" evidence="6">
    <location>
        <position position="214"/>
    </location>
    <ligand>
        <name>NAD(+)</name>
        <dbReference type="ChEBI" id="CHEBI:57540"/>
    </ligand>
</feature>
<gene>
    <name evidence="6" type="primary">nadK</name>
    <name evidence="7" type="ORF">BX591_12285</name>
</gene>
<dbReference type="RefSeq" id="WP_035553273.1">
    <property type="nucleotide sequence ID" value="NZ_CADFFP010000024.1"/>
</dbReference>
<dbReference type="AlphaFoldDB" id="A0A329BLX3"/>
<dbReference type="EC" id="2.7.1.23" evidence="6"/>
<evidence type="ECO:0000256" key="1">
    <source>
        <dbReference type="ARBA" id="ARBA00022679"/>
    </source>
</evidence>
<dbReference type="InterPro" id="IPR017437">
    <property type="entry name" value="ATP-NAD_kinase_PpnK-typ_C"/>
</dbReference>
<dbReference type="GO" id="GO:0019674">
    <property type="term" value="P:NAD+ metabolic process"/>
    <property type="evidence" value="ECO:0007669"/>
    <property type="project" value="InterPro"/>
</dbReference>
<keyword evidence="3 6" id="KW-0521">NADP</keyword>
<comment type="caution">
    <text evidence="7">The sequence shown here is derived from an EMBL/GenBank/DDBJ whole genome shotgun (WGS) entry which is preliminary data.</text>
</comment>
<dbReference type="InterPro" id="IPR016064">
    <property type="entry name" value="NAD/diacylglycerol_kinase_sf"/>
</dbReference>
<name>A0A329BLX3_9BURK</name>
<dbReference type="GO" id="GO:0003951">
    <property type="term" value="F:NAD+ kinase activity"/>
    <property type="evidence" value="ECO:0007669"/>
    <property type="project" value="UniProtKB-UniRule"/>
</dbReference>
<proteinExistence type="inferred from homology"/>
<evidence type="ECO:0000256" key="3">
    <source>
        <dbReference type="ARBA" id="ARBA00022857"/>
    </source>
</evidence>
<dbReference type="InterPro" id="IPR017438">
    <property type="entry name" value="ATP-NAD_kinase_N"/>
</dbReference>
<protein>
    <recommendedName>
        <fullName evidence="6">NAD kinase</fullName>
        <ecNumber evidence="6">2.7.1.23</ecNumber>
    </recommendedName>
    <alternativeName>
        <fullName evidence="6">ATP-dependent NAD kinase</fullName>
    </alternativeName>
</protein>
<comment type="subcellular location">
    <subcellularLocation>
        <location evidence="6">Cytoplasm</location>
    </subcellularLocation>
</comment>
<comment type="function">
    <text evidence="6">Involved in the regulation of the intracellular balance of NAD and NADP, and is a key enzyme in the biosynthesis of NADP. Catalyzes specifically the phosphorylation on 2'-hydroxyl of the adenosine moiety of NAD to yield NADP.</text>
</comment>
<feature type="binding site" evidence="6">
    <location>
        <begin position="190"/>
        <end position="195"/>
    </location>
    <ligand>
        <name>NAD(+)</name>
        <dbReference type="ChEBI" id="CHEBI:57540"/>
    </ligand>
</feature>
<evidence type="ECO:0000256" key="5">
    <source>
        <dbReference type="ARBA" id="ARBA00047925"/>
    </source>
</evidence>
<evidence type="ECO:0000256" key="4">
    <source>
        <dbReference type="ARBA" id="ARBA00023027"/>
    </source>
</evidence>
<keyword evidence="4 6" id="KW-0520">NAD</keyword>
<dbReference type="Pfam" id="PF01513">
    <property type="entry name" value="NAD_kinase"/>
    <property type="match status" value="1"/>
</dbReference>
<organism evidence="7 8">
    <name type="scientific">Paraburkholderia bryophila</name>
    <dbReference type="NCBI Taxonomy" id="420952"/>
    <lineage>
        <taxon>Bacteria</taxon>
        <taxon>Pseudomonadati</taxon>
        <taxon>Pseudomonadota</taxon>
        <taxon>Betaproteobacteria</taxon>
        <taxon>Burkholderiales</taxon>
        <taxon>Burkholderiaceae</taxon>
        <taxon>Paraburkholderia</taxon>
    </lineage>
</organism>
<feature type="binding site" evidence="6">
    <location>
        <position position="177"/>
    </location>
    <ligand>
        <name>NAD(+)</name>
        <dbReference type="ChEBI" id="CHEBI:57540"/>
    </ligand>
</feature>
<evidence type="ECO:0000313" key="8">
    <source>
        <dbReference type="Proteomes" id="UP000248918"/>
    </source>
</evidence>
<dbReference type="EMBL" id="QLTK01000022">
    <property type="protein sequence ID" value="RAS22880.1"/>
    <property type="molecule type" value="Genomic_DNA"/>
</dbReference>
<dbReference type="GO" id="GO:0046872">
    <property type="term" value="F:metal ion binding"/>
    <property type="evidence" value="ECO:0007669"/>
    <property type="project" value="UniProtKB-UniRule"/>
</dbReference>
<evidence type="ECO:0000313" key="7">
    <source>
        <dbReference type="EMBL" id="RAS22880.1"/>
    </source>
</evidence>
<keyword evidence="2 6" id="KW-0418">Kinase</keyword>
<comment type="caution">
    <text evidence="6">Lacks conserved residue(s) required for the propagation of feature annotation.</text>
</comment>
<feature type="binding site" evidence="6">
    <location>
        <begin position="75"/>
        <end position="76"/>
    </location>
    <ligand>
        <name>NAD(+)</name>
        <dbReference type="ChEBI" id="CHEBI:57540"/>
    </ligand>
</feature>
<dbReference type="Gene3D" id="2.60.200.30">
    <property type="entry name" value="Probable inorganic polyphosphate/atp-NAD kinase, domain 2"/>
    <property type="match status" value="1"/>
</dbReference>
<dbReference type="Pfam" id="PF20143">
    <property type="entry name" value="NAD_kinase_C"/>
    <property type="match status" value="1"/>
</dbReference>
<dbReference type="NCBIfam" id="NF002561">
    <property type="entry name" value="PRK02155.1"/>
    <property type="match status" value="1"/>
</dbReference>
<comment type="cofactor">
    <cofactor evidence="6">
        <name>a divalent metal cation</name>
        <dbReference type="ChEBI" id="CHEBI:60240"/>
    </cofactor>
</comment>
<dbReference type="Proteomes" id="UP000248918">
    <property type="component" value="Unassembled WGS sequence"/>
</dbReference>
<comment type="catalytic activity">
    <reaction evidence="5 6">
        <text>NAD(+) + ATP = ADP + NADP(+) + H(+)</text>
        <dbReference type="Rhea" id="RHEA:18629"/>
        <dbReference type="ChEBI" id="CHEBI:15378"/>
        <dbReference type="ChEBI" id="CHEBI:30616"/>
        <dbReference type="ChEBI" id="CHEBI:57540"/>
        <dbReference type="ChEBI" id="CHEBI:58349"/>
        <dbReference type="ChEBI" id="CHEBI:456216"/>
        <dbReference type="EC" id="2.7.1.23"/>
    </reaction>
</comment>
<dbReference type="GO" id="GO:0006741">
    <property type="term" value="P:NADP+ biosynthetic process"/>
    <property type="evidence" value="ECO:0007669"/>
    <property type="project" value="UniProtKB-UniRule"/>
</dbReference>
<sequence>MQVTSQFKTVALVGRNNTPGIVEPLTALASCIAKRGFEVVFEADTAAEIGVTDYPALRPAEIGARADVAVVLGGDGTMLGIGRQLAPYRTPLIGINHGRLGFITDIPISDMREIVPQMLAGNFEREERVLLEARIMRNGNPIYHALAFNDVVVNRSGFSGMAELHVSVDGRFMYNQRSDGLIVATPTGSTAYALSSQGPILHPQLGGIVLVPIAPHALSNRPIVLPDDSKVSIQIVSGREVNVNFDMQSFTSLELSDTIEVRRSRHTVPMLHPVGYSYFATLRKKLHWNEYPSHEEDTKP</sequence>
<accession>A0A329BLX3</accession>
<dbReference type="GO" id="GO:0051287">
    <property type="term" value="F:NAD binding"/>
    <property type="evidence" value="ECO:0007669"/>
    <property type="project" value="UniProtKB-ARBA"/>
</dbReference>
<dbReference type="HAMAP" id="MF_00361">
    <property type="entry name" value="NAD_kinase"/>
    <property type="match status" value="1"/>
</dbReference>
<dbReference type="GO" id="GO:0005524">
    <property type="term" value="F:ATP binding"/>
    <property type="evidence" value="ECO:0007669"/>
    <property type="project" value="UniProtKB-KW"/>
</dbReference>
<comment type="similarity">
    <text evidence="6">Belongs to the NAD kinase family.</text>
</comment>
<evidence type="ECO:0000256" key="6">
    <source>
        <dbReference type="HAMAP-Rule" id="MF_00361"/>
    </source>
</evidence>
<keyword evidence="1 6" id="KW-0808">Transferase</keyword>
<dbReference type="STRING" id="1169143.GCA_000383275_04671"/>